<sequence length="115" mass="13704">MTTIKLIDQLKKITDEWHDRFPEKTDENKKVLKLLKEFPFQKMIMACTERVSSRVKLQVLEQPKQDMLKNVKKIKDLQTEIILRQSSLFSQMGSMEIIISQLREKLKKLKKESNK</sequence>
<name>A0A0F9SMH8_9ZZZZ</name>
<proteinExistence type="predicted"/>
<comment type="caution">
    <text evidence="1">The sequence shown here is derived from an EMBL/GenBank/DDBJ whole genome shotgun (WGS) entry which is preliminary data.</text>
</comment>
<gene>
    <name evidence="1" type="ORF">LCGC14_0432490</name>
</gene>
<evidence type="ECO:0000313" key="1">
    <source>
        <dbReference type="EMBL" id="KKN70225.1"/>
    </source>
</evidence>
<protein>
    <submittedName>
        <fullName evidence="1">Uncharacterized protein</fullName>
    </submittedName>
</protein>
<reference evidence="1" key="1">
    <citation type="journal article" date="2015" name="Nature">
        <title>Complex archaea that bridge the gap between prokaryotes and eukaryotes.</title>
        <authorList>
            <person name="Spang A."/>
            <person name="Saw J.H."/>
            <person name="Jorgensen S.L."/>
            <person name="Zaremba-Niedzwiedzka K."/>
            <person name="Martijn J."/>
            <person name="Lind A.E."/>
            <person name="van Eijk R."/>
            <person name="Schleper C."/>
            <person name="Guy L."/>
            <person name="Ettema T.J."/>
        </authorList>
    </citation>
    <scope>NUCLEOTIDE SEQUENCE</scope>
</reference>
<accession>A0A0F9SMH8</accession>
<dbReference type="AlphaFoldDB" id="A0A0F9SMH8"/>
<organism evidence="1">
    <name type="scientific">marine sediment metagenome</name>
    <dbReference type="NCBI Taxonomy" id="412755"/>
    <lineage>
        <taxon>unclassified sequences</taxon>
        <taxon>metagenomes</taxon>
        <taxon>ecological metagenomes</taxon>
    </lineage>
</organism>
<dbReference type="EMBL" id="LAZR01000407">
    <property type="protein sequence ID" value="KKN70225.1"/>
    <property type="molecule type" value="Genomic_DNA"/>
</dbReference>